<dbReference type="CDD" id="cd00303">
    <property type="entry name" value="retropepsin_like"/>
    <property type="match status" value="1"/>
</dbReference>
<dbReference type="Gene3D" id="2.40.70.10">
    <property type="entry name" value="Acid Proteases"/>
    <property type="match status" value="1"/>
</dbReference>
<sequence length="189" mass="21613">MVEKEESKSRVYKAKGFIYIDVKINGKPIKTMVDTGATHNYFVSPEVERIVLVLKKGSRKVKVINSVAQPIIGVANKGFKRNELSFLYTLRLEEIEKATGPIPKLVRRHLHEFEDVMPEEFLRILSPMRAIDHEIELILGAKPNAKVPYRMDQPELEELRKQLVEMLDSGIIVPVKFTIWSSSAISEKV</sequence>
<evidence type="ECO:0000313" key="1">
    <source>
        <dbReference type="EMBL" id="KAL2472156.1"/>
    </source>
</evidence>
<comment type="caution">
    <text evidence="1">The sequence shown here is derived from an EMBL/GenBank/DDBJ whole genome shotgun (WGS) entry which is preliminary data.</text>
</comment>
<dbReference type="InterPro" id="IPR043502">
    <property type="entry name" value="DNA/RNA_pol_sf"/>
</dbReference>
<gene>
    <name evidence="1" type="ORF">Adt_40292</name>
</gene>
<dbReference type="InterPro" id="IPR021109">
    <property type="entry name" value="Peptidase_aspartic_dom_sf"/>
</dbReference>
<dbReference type="SUPFAM" id="SSF56672">
    <property type="entry name" value="DNA/RNA polymerases"/>
    <property type="match status" value="1"/>
</dbReference>
<organism evidence="1 2">
    <name type="scientific">Abeliophyllum distichum</name>
    <dbReference type="NCBI Taxonomy" id="126358"/>
    <lineage>
        <taxon>Eukaryota</taxon>
        <taxon>Viridiplantae</taxon>
        <taxon>Streptophyta</taxon>
        <taxon>Embryophyta</taxon>
        <taxon>Tracheophyta</taxon>
        <taxon>Spermatophyta</taxon>
        <taxon>Magnoliopsida</taxon>
        <taxon>eudicotyledons</taxon>
        <taxon>Gunneridae</taxon>
        <taxon>Pentapetalae</taxon>
        <taxon>asterids</taxon>
        <taxon>lamiids</taxon>
        <taxon>Lamiales</taxon>
        <taxon>Oleaceae</taxon>
        <taxon>Forsythieae</taxon>
        <taxon>Abeliophyllum</taxon>
    </lineage>
</organism>
<evidence type="ECO:0000313" key="2">
    <source>
        <dbReference type="Proteomes" id="UP001604336"/>
    </source>
</evidence>
<accession>A0ABD1Q7L9</accession>
<dbReference type="InterPro" id="IPR053134">
    <property type="entry name" value="RNA-dir_DNA_polymerase"/>
</dbReference>
<dbReference type="SUPFAM" id="SSF50630">
    <property type="entry name" value="Acid proteases"/>
    <property type="match status" value="1"/>
</dbReference>
<dbReference type="Gene3D" id="3.10.10.10">
    <property type="entry name" value="HIV Type 1 Reverse Transcriptase, subunit A, domain 1"/>
    <property type="match status" value="1"/>
</dbReference>
<dbReference type="EMBL" id="JBFOLK010000012">
    <property type="protein sequence ID" value="KAL2472156.1"/>
    <property type="molecule type" value="Genomic_DNA"/>
</dbReference>
<proteinExistence type="predicted"/>
<dbReference type="PANTHER" id="PTHR24559:SF436">
    <property type="entry name" value="RNA-DIRECTED DNA POLYMERASE HOMOLOG"/>
    <property type="match status" value="1"/>
</dbReference>
<reference evidence="2" key="1">
    <citation type="submission" date="2024-07" db="EMBL/GenBank/DDBJ databases">
        <title>Two chromosome-level genome assemblies of Korean endemic species Abeliophyllum distichum and Forsythia ovata (Oleaceae).</title>
        <authorList>
            <person name="Jang H."/>
        </authorList>
    </citation>
    <scope>NUCLEOTIDE SEQUENCE [LARGE SCALE GENOMIC DNA]</scope>
</reference>
<name>A0ABD1Q7L9_9LAMI</name>
<dbReference type="Proteomes" id="UP001604336">
    <property type="component" value="Unassembled WGS sequence"/>
</dbReference>
<dbReference type="Pfam" id="PF13650">
    <property type="entry name" value="Asp_protease_2"/>
    <property type="match status" value="1"/>
</dbReference>
<dbReference type="AlphaFoldDB" id="A0ABD1Q7L9"/>
<dbReference type="PANTHER" id="PTHR24559">
    <property type="entry name" value="TRANSPOSON TY3-I GAG-POL POLYPROTEIN"/>
    <property type="match status" value="1"/>
</dbReference>
<protein>
    <submittedName>
        <fullName evidence="1">Uncharacterized protein</fullName>
    </submittedName>
</protein>
<keyword evidence="2" id="KW-1185">Reference proteome</keyword>